<dbReference type="EMBL" id="CAJVPM010007890">
    <property type="protein sequence ID" value="CAG8549846.1"/>
    <property type="molecule type" value="Genomic_DNA"/>
</dbReference>
<organism evidence="1 2">
    <name type="scientific">Scutellospora calospora</name>
    <dbReference type="NCBI Taxonomy" id="85575"/>
    <lineage>
        <taxon>Eukaryota</taxon>
        <taxon>Fungi</taxon>
        <taxon>Fungi incertae sedis</taxon>
        <taxon>Mucoromycota</taxon>
        <taxon>Glomeromycotina</taxon>
        <taxon>Glomeromycetes</taxon>
        <taxon>Diversisporales</taxon>
        <taxon>Gigasporaceae</taxon>
        <taxon>Scutellospora</taxon>
    </lineage>
</organism>
<reference evidence="1" key="1">
    <citation type="submission" date="2021-06" db="EMBL/GenBank/DDBJ databases">
        <authorList>
            <person name="Kallberg Y."/>
            <person name="Tangrot J."/>
            <person name="Rosling A."/>
        </authorList>
    </citation>
    <scope>NUCLEOTIDE SEQUENCE</scope>
    <source>
        <strain evidence="1">AU212A</strain>
    </source>
</reference>
<keyword evidence="2" id="KW-1185">Reference proteome</keyword>
<feature type="non-terminal residue" evidence="1">
    <location>
        <position position="334"/>
    </location>
</feature>
<evidence type="ECO:0000313" key="2">
    <source>
        <dbReference type="Proteomes" id="UP000789860"/>
    </source>
</evidence>
<dbReference type="Proteomes" id="UP000789860">
    <property type="component" value="Unassembled WGS sequence"/>
</dbReference>
<feature type="non-terminal residue" evidence="1">
    <location>
        <position position="1"/>
    </location>
</feature>
<name>A0ACA9LZ51_9GLOM</name>
<evidence type="ECO:0000313" key="1">
    <source>
        <dbReference type="EMBL" id="CAG8549846.1"/>
    </source>
</evidence>
<comment type="caution">
    <text evidence="1">The sequence shown here is derived from an EMBL/GenBank/DDBJ whole genome shotgun (WGS) entry which is preliminary data.</text>
</comment>
<accession>A0ACA9LZ51</accession>
<proteinExistence type="predicted"/>
<gene>
    <name evidence="1" type="ORF">SCALOS_LOCUS5139</name>
</gene>
<sequence>CELPSQETFNTFSKVQQIEILKVCYNAQKKLLNKLLEDKRIEHADIEILVVQLPKRNKTQSSKLKLWELCPWLSKDYFSKIKADFTPHLEENKITELTTWSQLGYSARESWVEDVYNKHRLQIGSNKWIVQECLKQKLNDRADNFRKRTKRKNDKVVKPNVLVENLTFGSNKECEEVGKEIDQEINQEMHPIGEYFFRNNSYDNYDGSTSNSYATPSSSSYLAPASSSHTISTPSNYVISASSGHITSASSTLASGSYIGPTSNSDNETRENILSQNLNDTLQQSLSIKQITNRISSRTRQKSDTNSKKCDQKLKGSLPKRVRKEDTQLLASKK</sequence>
<protein>
    <submittedName>
        <fullName evidence="1">7073_t:CDS:1</fullName>
    </submittedName>
</protein>